<dbReference type="SUPFAM" id="SSF54518">
    <property type="entry name" value="Tubby C-terminal domain-like"/>
    <property type="match status" value="1"/>
</dbReference>
<protein>
    <recommendedName>
        <fullName evidence="2">Phospholipid scramblase</fullName>
    </recommendedName>
</protein>
<dbReference type="AlphaFoldDB" id="A0AAV1JEA7"/>
<keyword evidence="2" id="KW-0564">Palmitate</keyword>
<dbReference type="PANTHER" id="PTHR23248">
    <property type="entry name" value="PHOSPHOLIPID SCRAMBLASE-RELATED"/>
    <property type="match status" value="1"/>
</dbReference>
<name>A0AAV1JEA7_9NEOP</name>
<evidence type="ECO:0000313" key="4">
    <source>
        <dbReference type="Proteomes" id="UP001497472"/>
    </source>
</evidence>
<dbReference type="Proteomes" id="UP001497472">
    <property type="component" value="Unassembled WGS sequence"/>
</dbReference>
<keyword evidence="2" id="KW-0106">Calcium</keyword>
<evidence type="ECO:0000256" key="1">
    <source>
        <dbReference type="ARBA" id="ARBA00005350"/>
    </source>
</evidence>
<evidence type="ECO:0000313" key="3">
    <source>
        <dbReference type="EMBL" id="CAK1546740.1"/>
    </source>
</evidence>
<keyword evidence="4" id="KW-1185">Reference proteome</keyword>
<comment type="function">
    <text evidence="2">May mediate accelerated ATP-independent bidirectional transbilayer migration of phospholipids upon binding calcium ions that results in a loss of phospholipid asymmetry in the plasma membrane.</text>
</comment>
<comment type="cofactor">
    <cofactor evidence="2">
        <name>Ca(2+)</name>
        <dbReference type="ChEBI" id="CHEBI:29108"/>
    </cofactor>
</comment>
<gene>
    <name evidence="3" type="ORF">LNINA_LOCUS6271</name>
</gene>
<dbReference type="EMBL" id="CAVLEF010000008">
    <property type="protein sequence ID" value="CAK1546740.1"/>
    <property type="molecule type" value="Genomic_DNA"/>
</dbReference>
<accession>A0AAV1JEA7</accession>
<comment type="similarity">
    <text evidence="1 2">Belongs to the phospholipid scramblase family.</text>
</comment>
<comment type="caution">
    <text evidence="3">The sequence shown here is derived from an EMBL/GenBank/DDBJ whole genome shotgun (WGS) entry which is preliminary data.</text>
</comment>
<dbReference type="PANTHER" id="PTHR23248:SF9">
    <property type="entry name" value="PHOSPHOLIPID SCRAMBLASE"/>
    <property type="match status" value="1"/>
</dbReference>
<organism evidence="3 4">
    <name type="scientific">Leptosia nina</name>
    <dbReference type="NCBI Taxonomy" id="320188"/>
    <lineage>
        <taxon>Eukaryota</taxon>
        <taxon>Metazoa</taxon>
        <taxon>Ecdysozoa</taxon>
        <taxon>Arthropoda</taxon>
        <taxon>Hexapoda</taxon>
        <taxon>Insecta</taxon>
        <taxon>Pterygota</taxon>
        <taxon>Neoptera</taxon>
        <taxon>Endopterygota</taxon>
        <taxon>Lepidoptera</taxon>
        <taxon>Glossata</taxon>
        <taxon>Ditrysia</taxon>
        <taxon>Papilionoidea</taxon>
        <taxon>Pieridae</taxon>
        <taxon>Pierinae</taxon>
        <taxon>Leptosia</taxon>
    </lineage>
</organism>
<dbReference type="InterPro" id="IPR005552">
    <property type="entry name" value="Scramblase"/>
</dbReference>
<dbReference type="GO" id="GO:0005886">
    <property type="term" value="C:plasma membrane"/>
    <property type="evidence" value="ECO:0007669"/>
    <property type="project" value="TreeGrafter"/>
</dbReference>
<dbReference type="InterPro" id="IPR025659">
    <property type="entry name" value="Tubby-like_C"/>
</dbReference>
<dbReference type="GO" id="GO:0017128">
    <property type="term" value="F:phospholipid scramblase activity"/>
    <property type="evidence" value="ECO:0007669"/>
    <property type="project" value="InterPro"/>
</dbReference>
<sequence length="194" mass="22018">MKTEEKEQWMTCPRIDNDLYPGLSYLSTLNKLIVAKKRDALHNLFGKNIIGYTIYNGHGQKVFIAVQRRESKKVEIKIFNYYGNEVINLRRPRAFCLNRILIWAPPGNFLGSIQGRKCRGALIKNDTDNVLLKIKSRGLFCCVHDILSEGESVGEVETRICCNSIQNNVSIIFPVEMNVEHKSILLGACFLIGA</sequence>
<dbReference type="Pfam" id="PF03803">
    <property type="entry name" value="Scramblase"/>
    <property type="match status" value="1"/>
</dbReference>
<keyword evidence="2" id="KW-0449">Lipoprotein</keyword>
<reference evidence="3 4" key="1">
    <citation type="submission" date="2023-11" db="EMBL/GenBank/DDBJ databases">
        <authorList>
            <person name="Okamura Y."/>
        </authorList>
    </citation>
    <scope>NUCLEOTIDE SEQUENCE [LARGE SCALE GENOMIC DNA]</scope>
</reference>
<proteinExistence type="inferred from homology"/>
<evidence type="ECO:0000256" key="2">
    <source>
        <dbReference type="RuleBase" id="RU363116"/>
    </source>
</evidence>